<dbReference type="Gene3D" id="3.40.1810.10">
    <property type="entry name" value="Transcription factor, MADS-box"/>
    <property type="match status" value="1"/>
</dbReference>
<feature type="non-terminal residue" evidence="9">
    <location>
        <position position="233"/>
    </location>
</feature>
<dbReference type="PROSITE" id="PS00350">
    <property type="entry name" value="MADS_BOX_1"/>
    <property type="match status" value="1"/>
</dbReference>
<evidence type="ECO:0000256" key="2">
    <source>
        <dbReference type="ARBA" id="ARBA00023015"/>
    </source>
</evidence>
<feature type="domain" description="K-box" evidence="8">
    <location>
        <begin position="97"/>
        <end position="188"/>
    </location>
</feature>
<organism evidence="9 10">
    <name type="scientific">Taxus chinensis</name>
    <name type="common">Chinese yew</name>
    <name type="synonym">Taxus wallichiana var. chinensis</name>
    <dbReference type="NCBI Taxonomy" id="29808"/>
    <lineage>
        <taxon>Eukaryota</taxon>
        <taxon>Viridiplantae</taxon>
        <taxon>Streptophyta</taxon>
        <taxon>Embryophyta</taxon>
        <taxon>Tracheophyta</taxon>
        <taxon>Spermatophyta</taxon>
        <taxon>Pinopsida</taxon>
        <taxon>Pinidae</taxon>
        <taxon>Conifers II</taxon>
        <taxon>Cupressales</taxon>
        <taxon>Taxaceae</taxon>
        <taxon>Taxus</taxon>
    </lineage>
</organism>
<evidence type="ECO:0000313" key="9">
    <source>
        <dbReference type="EMBL" id="KAH9330194.1"/>
    </source>
</evidence>
<evidence type="ECO:0008006" key="11">
    <source>
        <dbReference type="Google" id="ProtNLM"/>
    </source>
</evidence>
<keyword evidence="10" id="KW-1185">Reference proteome</keyword>
<dbReference type="InterPro" id="IPR050142">
    <property type="entry name" value="MADS-box/MEF2_TF"/>
</dbReference>
<dbReference type="GO" id="GO:0046983">
    <property type="term" value="F:protein dimerization activity"/>
    <property type="evidence" value="ECO:0007669"/>
    <property type="project" value="InterPro"/>
</dbReference>
<gene>
    <name evidence="9" type="ORF">KI387_002302</name>
</gene>
<dbReference type="SMART" id="SM00432">
    <property type="entry name" value="MADS"/>
    <property type="match status" value="1"/>
</dbReference>
<comment type="caution">
    <text evidence="9">The sequence shown here is derived from an EMBL/GenBank/DDBJ whole genome shotgun (WGS) entry which is preliminary data.</text>
</comment>
<dbReference type="PANTHER" id="PTHR48019">
    <property type="entry name" value="SERUM RESPONSE FACTOR HOMOLOG"/>
    <property type="match status" value="1"/>
</dbReference>
<dbReference type="AlphaFoldDB" id="A0AA38GWQ4"/>
<dbReference type="InterPro" id="IPR002487">
    <property type="entry name" value="TF_Kbox"/>
</dbReference>
<dbReference type="GO" id="GO:0000977">
    <property type="term" value="F:RNA polymerase II transcription regulatory region sequence-specific DNA binding"/>
    <property type="evidence" value="ECO:0007669"/>
    <property type="project" value="InterPro"/>
</dbReference>
<dbReference type="PROSITE" id="PS50066">
    <property type="entry name" value="MADS_BOX_2"/>
    <property type="match status" value="1"/>
</dbReference>
<feature type="non-terminal residue" evidence="9">
    <location>
        <position position="1"/>
    </location>
</feature>
<evidence type="ECO:0000259" key="8">
    <source>
        <dbReference type="PROSITE" id="PS51297"/>
    </source>
</evidence>
<keyword evidence="6" id="KW-0175">Coiled coil</keyword>
<dbReference type="FunFam" id="3.40.1810.10:FF:000005">
    <property type="entry name" value="MADS-box transcription factor 21"/>
    <property type="match status" value="1"/>
</dbReference>
<dbReference type="OMA" id="TIMESQC"/>
<evidence type="ECO:0000256" key="4">
    <source>
        <dbReference type="ARBA" id="ARBA00023163"/>
    </source>
</evidence>
<evidence type="ECO:0000259" key="7">
    <source>
        <dbReference type="PROSITE" id="PS50066"/>
    </source>
</evidence>
<dbReference type="SUPFAM" id="SSF55455">
    <property type="entry name" value="SRF-like"/>
    <property type="match status" value="1"/>
</dbReference>
<accession>A0AA38GWQ4</accession>
<feature type="coiled-coil region" evidence="6">
    <location>
        <begin position="149"/>
        <end position="183"/>
    </location>
</feature>
<dbReference type="GO" id="GO:0045944">
    <property type="term" value="P:positive regulation of transcription by RNA polymerase II"/>
    <property type="evidence" value="ECO:0007669"/>
    <property type="project" value="InterPro"/>
</dbReference>
<keyword evidence="2" id="KW-0805">Transcription regulation</keyword>
<evidence type="ECO:0000256" key="6">
    <source>
        <dbReference type="SAM" id="Coils"/>
    </source>
</evidence>
<dbReference type="GO" id="GO:0003700">
    <property type="term" value="F:DNA-binding transcription factor activity"/>
    <property type="evidence" value="ECO:0007669"/>
    <property type="project" value="InterPro"/>
</dbReference>
<dbReference type="PRINTS" id="PR00404">
    <property type="entry name" value="MADSDOMAIN"/>
</dbReference>
<dbReference type="Proteomes" id="UP000824469">
    <property type="component" value="Unassembled WGS sequence"/>
</dbReference>
<keyword evidence="4" id="KW-0804">Transcription</keyword>
<feature type="domain" description="MADS-box" evidence="7">
    <location>
        <begin position="11"/>
        <end position="71"/>
    </location>
</feature>
<evidence type="ECO:0000256" key="5">
    <source>
        <dbReference type="ARBA" id="ARBA00023242"/>
    </source>
</evidence>
<dbReference type="CDD" id="cd00265">
    <property type="entry name" value="MADS_MEF2_like"/>
    <property type="match status" value="1"/>
</dbReference>
<name>A0AA38GWQ4_TAXCH</name>
<evidence type="ECO:0000256" key="3">
    <source>
        <dbReference type="ARBA" id="ARBA00023125"/>
    </source>
</evidence>
<dbReference type="InterPro" id="IPR036879">
    <property type="entry name" value="TF_MADSbox_sf"/>
</dbReference>
<dbReference type="InterPro" id="IPR002100">
    <property type="entry name" value="TF_MADSbox"/>
</dbReference>
<protein>
    <recommendedName>
        <fullName evidence="11">MADS-box transcription factor</fullName>
    </recommendedName>
</protein>
<keyword evidence="5" id="KW-0539">Nucleus</keyword>
<sequence length="233" mass="27107">NSRFAWFYVKMGRGKIEIKRIENTTNRQVTFCKRRNGLLKKAFELSVLCDAEVALVIFSSRGRVYEYANHGMKKTIEKYKKATADNSHGGAITEANTQYWQQEAAKLRQQIEILGNTNRNLLGEGISHMSQKDLRQLEQKIDKGHAKVRKRKEDAMLEEIDKLQRMERQLQQQNEYLRATIMESQCNQNTNLLLPHAEYDALPAFDSRNFLHANLMNPTHHFVRQEQTALQLG</sequence>
<comment type="subcellular location">
    <subcellularLocation>
        <location evidence="1">Nucleus</location>
    </subcellularLocation>
</comment>
<reference evidence="9 10" key="1">
    <citation type="journal article" date="2021" name="Nat. Plants">
        <title>The Taxus genome provides insights into paclitaxel biosynthesis.</title>
        <authorList>
            <person name="Xiong X."/>
            <person name="Gou J."/>
            <person name="Liao Q."/>
            <person name="Li Y."/>
            <person name="Zhou Q."/>
            <person name="Bi G."/>
            <person name="Li C."/>
            <person name="Du R."/>
            <person name="Wang X."/>
            <person name="Sun T."/>
            <person name="Guo L."/>
            <person name="Liang H."/>
            <person name="Lu P."/>
            <person name="Wu Y."/>
            <person name="Zhang Z."/>
            <person name="Ro D.K."/>
            <person name="Shang Y."/>
            <person name="Huang S."/>
            <person name="Yan J."/>
        </authorList>
    </citation>
    <scope>NUCLEOTIDE SEQUENCE [LARGE SCALE GENOMIC DNA]</scope>
    <source>
        <strain evidence="9">Ta-2019</strain>
    </source>
</reference>
<keyword evidence="3" id="KW-0238">DNA-binding</keyword>
<proteinExistence type="predicted"/>
<dbReference type="InterPro" id="IPR033896">
    <property type="entry name" value="MEF2-like_N"/>
</dbReference>
<dbReference type="PROSITE" id="PS51297">
    <property type="entry name" value="K_BOX"/>
    <property type="match status" value="1"/>
</dbReference>
<dbReference type="GO" id="GO:0005634">
    <property type="term" value="C:nucleus"/>
    <property type="evidence" value="ECO:0007669"/>
    <property type="project" value="UniProtKB-SubCell"/>
</dbReference>
<dbReference type="Pfam" id="PF00319">
    <property type="entry name" value="SRF-TF"/>
    <property type="match status" value="1"/>
</dbReference>
<evidence type="ECO:0000256" key="1">
    <source>
        <dbReference type="ARBA" id="ARBA00004123"/>
    </source>
</evidence>
<dbReference type="EMBL" id="JAHRHJ020000001">
    <property type="protein sequence ID" value="KAH9330194.1"/>
    <property type="molecule type" value="Genomic_DNA"/>
</dbReference>
<evidence type="ECO:0000313" key="10">
    <source>
        <dbReference type="Proteomes" id="UP000824469"/>
    </source>
</evidence>
<dbReference type="Pfam" id="PF01486">
    <property type="entry name" value="K-box"/>
    <property type="match status" value="1"/>
</dbReference>